<evidence type="ECO:0000313" key="3">
    <source>
        <dbReference type="WBParaSite" id="ACAC_0001266701-mRNA-1"/>
    </source>
</evidence>
<protein>
    <submittedName>
        <fullName evidence="3">PDZ domain-containing protein</fullName>
    </submittedName>
</protein>
<dbReference type="PANTHER" id="PTHR46900">
    <property type="entry name" value="TYROSINE-PROTEIN PHOSPHATASE NON-RECEPTOR TYPE 13"/>
    <property type="match status" value="1"/>
</dbReference>
<evidence type="ECO:0000259" key="1">
    <source>
        <dbReference type="PROSITE" id="PS50106"/>
    </source>
</evidence>
<dbReference type="SUPFAM" id="SSF50156">
    <property type="entry name" value="PDZ domain-like"/>
    <property type="match status" value="1"/>
</dbReference>
<dbReference type="Pfam" id="PF00595">
    <property type="entry name" value="PDZ"/>
    <property type="match status" value="1"/>
</dbReference>
<dbReference type="InterPro" id="IPR001478">
    <property type="entry name" value="PDZ"/>
</dbReference>
<dbReference type="STRING" id="6313.A0A0K0DLZ6"/>
<dbReference type="Proteomes" id="UP000035642">
    <property type="component" value="Unassembled WGS sequence"/>
</dbReference>
<dbReference type="AlphaFoldDB" id="A0A0K0DLZ6"/>
<dbReference type="WBParaSite" id="ACAC_0001266701-mRNA-1">
    <property type="protein sequence ID" value="ACAC_0001266701-mRNA-1"/>
    <property type="gene ID" value="ACAC_0001266701"/>
</dbReference>
<dbReference type="Gene3D" id="2.30.42.10">
    <property type="match status" value="1"/>
</dbReference>
<proteinExistence type="predicted"/>
<keyword evidence="2" id="KW-1185">Reference proteome</keyword>
<dbReference type="SMART" id="SM00228">
    <property type="entry name" value="PDZ"/>
    <property type="match status" value="1"/>
</dbReference>
<accession>A0A0K0DLZ6</accession>
<dbReference type="PROSITE" id="PS50106">
    <property type="entry name" value="PDZ"/>
    <property type="match status" value="1"/>
</dbReference>
<organism evidence="2 3">
    <name type="scientific">Angiostrongylus cantonensis</name>
    <name type="common">Rat lungworm</name>
    <dbReference type="NCBI Taxonomy" id="6313"/>
    <lineage>
        <taxon>Eukaryota</taxon>
        <taxon>Metazoa</taxon>
        <taxon>Ecdysozoa</taxon>
        <taxon>Nematoda</taxon>
        <taxon>Chromadorea</taxon>
        <taxon>Rhabditida</taxon>
        <taxon>Rhabditina</taxon>
        <taxon>Rhabditomorpha</taxon>
        <taxon>Strongyloidea</taxon>
        <taxon>Metastrongylidae</taxon>
        <taxon>Angiostrongylus</taxon>
    </lineage>
</organism>
<reference evidence="3" key="2">
    <citation type="submission" date="2017-02" db="UniProtKB">
        <authorList>
            <consortium name="WormBaseParasite"/>
        </authorList>
    </citation>
    <scope>IDENTIFICATION</scope>
</reference>
<dbReference type="PANTHER" id="PTHR46900:SF4">
    <property type="entry name" value="FERM AND PDZ DOMAIN CONTAINING 2"/>
    <property type="match status" value="1"/>
</dbReference>
<dbReference type="CDD" id="cd00136">
    <property type="entry name" value="PDZ_canonical"/>
    <property type="match status" value="1"/>
</dbReference>
<dbReference type="InterPro" id="IPR052074">
    <property type="entry name" value="NonRcpt_TyrProt_Phosphatase"/>
</dbReference>
<feature type="domain" description="PDZ" evidence="1">
    <location>
        <begin position="25"/>
        <end position="107"/>
    </location>
</feature>
<sequence>MLRSGGDVVTLGLRRETEKKENIITAVLEKRPEGSLGLSLAKRTGSEGIFIRMIAANSAAAMEGSLRVGDRVLSLDGENVTNMTPTAILERLRSIKGAVHVTVLRDSQ</sequence>
<name>A0A0K0DLZ6_ANGCA</name>
<reference evidence="2" key="1">
    <citation type="submission" date="2012-09" db="EMBL/GenBank/DDBJ databases">
        <authorList>
            <person name="Martin A.A."/>
        </authorList>
    </citation>
    <scope>NUCLEOTIDE SEQUENCE</scope>
</reference>
<dbReference type="InterPro" id="IPR036034">
    <property type="entry name" value="PDZ_sf"/>
</dbReference>
<evidence type="ECO:0000313" key="2">
    <source>
        <dbReference type="Proteomes" id="UP000035642"/>
    </source>
</evidence>